<dbReference type="SUPFAM" id="SSF52025">
    <property type="entry name" value="PA domain"/>
    <property type="match status" value="1"/>
</dbReference>
<dbReference type="PROSITE" id="PS51892">
    <property type="entry name" value="SUBTILASE"/>
    <property type="match status" value="1"/>
</dbReference>
<evidence type="ECO:0000259" key="12">
    <source>
        <dbReference type="Pfam" id="PF06280"/>
    </source>
</evidence>
<dbReference type="STRING" id="13706.A0A1X2HGB3"/>
<dbReference type="Pfam" id="PF00082">
    <property type="entry name" value="Peptidase_S8"/>
    <property type="match status" value="1"/>
</dbReference>
<evidence type="ECO:0000256" key="2">
    <source>
        <dbReference type="ARBA" id="ARBA00022525"/>
    </source>
</evidence>
<dbReference type="EMBL" id="MCGN01000004">
    <property type="protein sequence ID" value="ORY97939.1"/>
    <property type="molecule type" value="Genomic_DNA"/>
</dbReference>
<keyword evidence="2" id="KW-0964">Secreted</keyword>
<evidence type="ECO:0000256" key="5">
    <source>
        <dbReference type="ARBA" id="ARBA00022801"/>
    </source>
</evidence>
<dbReference type="InterPro" id="IPR015500">
    <property type="entry name" value="Peptidase_S8_subtilisin-rel"/>
</dbReference>
<dbReference type="GO" id="GO:0016020">
    <property type="term" value="C:membrane"/>
    <property type="evidence" value="ECO:0007669"/>
    <property type="project" value="InterPro"/>
</dbReference>
<dbReference type="AlphaFoldDB" id="A0A1X2HGB3"/>
<feature type="domain" description="C5a peptidase/Subtilisin-like protease SBT2-like Fn3-like" evidence="12">
    <location>
        <begin position="524"/>
        <end position="635"/>
    </location>
</feature>
<dbReference type="InterPro" id="IPR023827">
    <property type="entry name" value="Peptidase_S8_Asp-AS"/>
</dbReference>
<dbReference type="InterPro" id="IPR051048">
    <property type="entry name" value="Peptidase_S8/S53_subtilisin"/>
</dbReference>
<evidence type="ECO:0000256" key="6">
    <source>
        <dbReference type="ARBA" id="ARBA00022825"/>
    </source>
</evidence>
<feature type="active site" description="Charge relay system" evidence="7 8">
    <location>
        <position position="78"/>
    </location>
</feature>
<dbReference type="Gene3D" id="3.40.50.200">
    <property type="entry name" value="Peptidase S8/S53 domain"/>
    <property type="match status" value="1"/>
</dbReference>
<feature type="domain" description="PA" evidence="11">
    <location>
        <begin position="297"/>
        <end position="378"/>
    </location>
</feature>
<dbReference type="InterPro" id="IPR003137">
    <property type="entry name" value="PA_domain"/>
</dbReference>
<protein>
    <submittedName>
        <fullName evidence="13">Peptidase S8/S53 domain-containing protein</fullName>
    </submittedName>
</protein>
<evidence type="ECO:0000256" key="8">
    <source>
        <dbReference type="PROSITE-ProRule" id="PRU01240"/>
    </source>
</evidence>
<keyword evidence="6 8" id="KW-0720">Serine protease</keyword>
<gene>
    <name evidence="13" type="ORF">BCR43DRAFT_504790</name>
</gene>
<dbReference type="InterPro" id="IPR000209">
    <property type="entry name" value="Peptidase_S8/S53_dom"/>
</dbReference>
<evidence type="ECO:0000256" key="3">
    <source>
        <dbReference type="ARBA" id="ARBA00022670"/>
    </source>
</evidence>
<dbReference type="GO" id="GO:0006508">
    <property type="term" value="P:proteolysis"/>
    <property type="evidence" value="ECO:0007669"/>
    <property type="project" value="UniProtKB-KW"/>
</dbReference>
<dbReference type="PROSITE" id="PS00136">
    <property type="entry name" value="SUBTILASE_ASP"/>
    <property type="match status" value="1"/>
</dbReference>
<feature type="domain" description="Peptidase S8/S53" evidence="10">
    <location>
        <begin position="69"/>
        <end position="467"/>
    </location>
</feature>
<dbReference type="InterPro" id="IPR034187">
    <property type="entry name" value="Peptidases_S8_5"/>
</dbReference>
<evidence type="ECO:0000256" key="9">
    <source>
        <dbReference type="RuleBase" id="RU003355"/>
    </source>
</evidence>
<dbReference type="SUPFAM" id="SSF52743">
    <property type="entry name" value="Subtilisin-like"/>
    <property type="match status" value="1"/>
</dbReference>
<dbReference type="OMA" id="AINYGPM"/>
<keyword evidence="4" id="KW-0732">Signal</keyword>
<evidence type="ECO:0000256" key="7">
    <source>
        <dbReference type="PIRSR" id="PIRSR615500-1"/>
    </source>
</evidence>
<dbReference type="Gene3D" id="3.50.30.30">
    <property type="match status" value="1"/>
</dbReference>
<dbReference type="PRINTS" id="PR00723">
    <property type="entry name" value="SUBTILISIN"/>
</dbReference>
<comment type="similarity">
    <text evidence="1 8 9">Belongs to the peptidase S8 family.</text>
</comment>
<feature type="active site" description="Charge relay system" evidence="7 8">
    <location>
        <position position="448"/>
    </location>
</feature>
<evidence type="ECO:0000259" key="11">
    <source>
        <dbReference type="Pfam" id="PF02225"/>
    </source>
</evidence>
<keyword evidence="5 8" id="KW-0378">Hydrolase</keyword>
<dbReference type="InParanoid" id="A0A1X2HGB3"/>
<dbReference type="InterPro" id="IPR010435">
    <property type="entry name" value="C5a/SBT2-like_Fn3"/>
</dbReference>
<dbReference type="CDD" id="cd07489">
    <property type="entry name" value="Peptidases_S8_5"/>
    <property type="match status" value="1"/>
</dbReference>
<dbReference type="PROSITE" id="PS00137">
    <property type="entry name" value="SUBTILASE_HIS"/>
    <property type="match status" value="1"/>
</dbReference>
<dbReference type="PANTHER" id="PTHR43399">
    <property type="entry name" value="SUBTILISIN-RELATED"/>
    <property type="match status" value="1"/>
</dbReference>
<evidence type="ECO:0000256" key="1">
    <source>
        <dbReference type="ARBA" id="ARBA00011073"/>
    </source>
</evidence>
<name>A0A1X2HGB3_SYNRA</name>
<keyword evidence="14" id="KW-1185">Reference proteome</keyword>
<dbReference type="Proteomes" id="UP000242180">
    <property type="component" value="Unassembled WGS sequence"/>
</dbReference>
<evidence type="ECO:0000313" key="13">
    <source>
        <dbReference type="EMBL" id="ORY97939.1"/>
    </source>
</evidence>
<organism evidence="13 14">
    <name type="scientific">Syncephalastrum racemosum</name>
    <name type="common">Filamentous fungus</name>
    <dbReference type="NCBI Taxonomy" id="13706"/>
    <lineage>
        <taxon>Eukaryota</taxon>
        <taxon>Fungi</taxon>
        <taxon>Fungi incertae sedis</taxon>
        <taxon>Mucoromycota</taxon>
        <taxon>Mucoromycotina</taxon>
        <taxon>Mucoromycetes</taxon>
        <taxon>Mucorales</taxon>
        <taxon>Syncephalastraceae</taxon>
        <taxon>Syncephalastrum</taxon>
    </lineage>
</organism>
<proteinExistence type="inferred from homology"/>
<dbReference type="PANTHER" id="PTHR43399:SF4">
    <property type="entry name" value="CELL WALL-ASSOCIATED PROTEASE"/>
    <property type="match status" value="1"/>
</dbReference>
<dbReference type="InterPro" id="IPR023828">
    <property type="entry name" value="Peptidase_S8_Ser-AS"/>
</dbReference>
<dbReference type="PROSITE" id="PS00138">
    <property type="entry name" value="SUBTILASE_SER"/>
    <property type="match status" value="1"/>
</dbReference>
<keyword evidence="3 8" id="KW-0645">Protease</keyword>
<comment type="caution">
    <text evidence="13">The sequence shown here is derived from an EMBL/GenBank/DDBJ whole genome shotgun (WGS) entry which is preliminary data.</text>
</comment>
<sequence length="786" mass="84909">MATRKKGLLQLVHPALHQLLANPAVRRIYPVYEVARPQWFKESDSGRRLPFEDSLSQISRVHQELGLTGTGMTIGILDSGVDYEHPALGGGFGPGYKFQLGHNLVSPADDDKDAGSHRPENDPYDVCTSNEGGHGTHVSGIIGGVYPEKNFVGVAPNATLGMWRIFGCTGGAGEDTVIKAMEMAYAAGCDVINLSLGVQNAWPEDPMAVVADRLSQKGVTVVSVAGNQGTEGAFMQNSPASGSHAVSVASVDNTFHFTKVMLVQELPNDTFPFQLSTSTSQMVNGTLAIVNDNSDQVTQACANDTISDAKDKVLLVRRGGCTYDDKAKAAAAAGAIAVLFYDAAAQQNGTYETPISAKTSDVAPIPCAGITLGTAQTLMATNASLHVLFPAEEMAEDIKSAGQVSSFSSVGPTYELDLKPSLAGIGGQVYSTLPRHISNGWGTLSGTSMASPHVAGVMALMKEWHKRHNRTVDTLYITEQLQNYGRLAQYEGHAEHPLKQGAGLVQPYDAIMNGDIHVSPGYLSFNDTSRSLGSRVLHVHNGGQEPARFELRHLPSKAVTTFANDSTFAPSEPAGREDVQVELMFTPPRLTLQPGQSADVHVTVIDLPAIRFHYQMYGGYIELTRDSGNASRVPYFGVLGEMIKLPLFDTGFPYLASSNNDTIKYETTDVYNFNTTQTDKQPQIVLRLLSPTAQAVIDVIDTRGASLGQVTGGPFTYWERNHLSGDDYYRTVPWDGKVVADYTTADNPKQVQHGTYRLRVRALKVFGDPNKPDNWEEWSSGPILLQ</sequence>
<evidence type="ECO:0000259" key="10">
    <source>
        <dbReference type="Pfam" id="PF00082"/>
    </source>
</evidence>
<accession>A0A1X2HGB3</accession>
<dbReference type="OrthoDB" id="10256524at2759"/>
<dbReference type="GO" id="GO:0004252">
    <property type="term" value="F:serine-type endopeptidase activity"/>
    <property type="evidence" value="ECO:0007669"/>
    <property type="project" value="UniProtKB-UniRule"/>
</dbReference>
<evidence type="ECO:0000256" key="4">
    <source>
        <dbReference type="ARBA" id="ARBA00022729"/>
    </source>
</evidence>
<dbReference type="InterPro" id="IPR022398">
    <property type="entry name" value="Peptidase_S8_His-AS"/>
</dbReference>
<dbReference type="Pfam" id="PF06280">
    <property type="entry name" value="fn3_5"/>
    <property type="match status" value="1"/>
</dbReference>
<dbReference type="InterPro" id="IPR036852">
    <property type="entry name" value="Peptidase_S8/S53_dom_sf"/>
</dbReference>
<feature type="active site" description="Charge relay system" evidence="7 8">
    <location>
        <position position="134"/>
    </location>
</feature>
<evidence type="ECO:0000313" key="14">
    <source>
        <dbReference type="Proteomes" id="UP000242180"/>
    </source>
</evidence>
<dbReference type="InterPro" id="IPR046450">
    <property type="entry name" value="PA_dom_sf"/>
</dbReference>
<dbReference type="Pfam" id="PF02225">
    <property type="entry name" value="PA"/>
    <property type="match status" value="1"/>
</dbReference>
<reference evidence="13 14" key="1">
    <citation type="submission" date="2016-07" db="EMBL/GenBank/DDBJ databases">
        <title>Pervasive Adenine N6-methylation of Active Genes in Fungi.</title>
        <authorList>
            <consortium name="DOE Joint Genome Institute"/>
            <person name="Mondo S.J."/>
            <person name="Dannebaum R.O."/>
            <person name="Kuo R.C."/>
            <person name="Labutti K."/>
            <person name="Haridas S."/>
            <person name="Kuo A."/>
            <person name="Salamov A."/>
            <person name="Ahrendt S.R."/>
            <person name="Lipzen A."/>
            <person name="Sullivan W."/>
            <person name="Andreopoulos W.B."/>
            <person name="Clum A."/>
            <person name="Lindquist E."/>
            <person name="Daum C."/>
            <person name="Ramamoorthy G.K."/>
            <person name="Gryganskyi A."/>
            <person name="Culley D."/>
            <person name="Magnuson J.K."/>
            <person name="James T.Y."/>
            <person name="O'Malley M.A."/>
            <person name="Stajich J.E."/>
            <person name="Spatafora J.W."/>
            <person name="Visel A."/>
            <person name="Grigoriev I.V."/>
        </authorList>
    </citation>
    <scope>NUCLEOTIDE SEQUENCE [LARGE SCALE GENOMIC DNA]</scope>
    <source>
        <strain evidence="13 14">NRRL 2496</strain>
    </source>
</reference>